<dbReference type="GO" id="GO:0005788">
    <property type="term" value="C:endoplasmic reticulum lumen"/>
    <property type="evidence" value="ECO:0007669"/>
    <property type="project" value="TreeGrafter"/>
</dbReference>
<evidence type="ECO:0000256" key="10">
    <source>
        <dbReference type="ARBA" id="ARBA00049432"/>
    </source>
</evidence>
<evidence type="ECO:0000313" key="14">
    <source>
        <dbReference type="Proteomes" id="UP000271974"/>
    </source>
</evidence>
<keyword evidence="4 11" id="KW-0732">Signal</keyword>
<dbReference type="AlphaFoldDB" id="A0A433SNF3"/>
<dbReference type="EMBL" id="RQTK01001344">
    <property type="protein sequence ID" value="RUS70729.1"/>
    <property type="molecule type" value="Genomic_DNA"/>
</dbReference>
<keyword evidence="5" id="KW-0256">Endoplasmic reticulum</keyword>
<reference evidence="13 14" key="1">
    <citation type="submission" date="2019-01" db="EMBL/GenBank/DDBJ databases">
        <title>A draft genome assembly of the solar-powered sea slug Elysia chlorotica.</title>
        <authorList>
            <person name="Cai H."/>
            <person name="Li Q."/>
            <person name="Fang X."/>
            <person name="Li J."/>
            <person name="Curtis N.E."/>
            <person name="Altenburger A."/>
            <person name="Shibata T."/>
            <person name="Feng M."/>
            <person name="Maeda T."/>
            <person name="Schwartz J.A."/>
            <person name="Shigenobu S."/>
            <person name="Lundholm N."/>
            <person name="Nishiyama T."/>
            <person name="Yang H."/>
            <person name="Hasebe M."/>
            <person name="Li S."/>
            <person name="Pierce S.K."/>
            <person name="Wang J."/>
        </authorList>
    </citation>
    <scope>NUCLEOTIDE SEQUENCE [LARGE SCALE GENOMIC DNA]</scope>
    <source>
        <strain evidence="13">EC2010</strain>
        <tissue evidence="13">Whole organism of an adult</tissue>
    </source>
</reference>
<comment type="caution">
    <text evidence="13">The sequence shown here is derived from an EMBL/GenBank/DDBJ whole genome shotgun (WGS) entry which is preliminary data.</text>
</comment>
<accession>A0A433SNF3</accession>
<dbReference type="EC" id="2.4.1.255" evidence="1"/>
<feature type="domain" description="Glycosyltransferase 61 catalytic" evidence="12">
    <location>
        <begin position="329"/>
        <end position="429"/>
    </location>
</feature>
<evidence type="ECO:0000256" key="9">
    <source>
        <dbReference type="ARBA" id="ARBA00048317"/>
    </source>
</evidence>
<comment type="catalytic activity">
    <reaction evidence="10">
        <text>L-threonyl-[protein] + UDP-N-acetyl-alpha-D-glucosamine = 3-O-(N-acetyl-beta-D-glucosaminyl)-L-threonyl-[protein] + UDP + H(+)</text>
        <dbReference type="Rhea" id="RHEA:48908"/>
        <dbReference type="Rhea" id="RHEA-COMP:11060"/>
        <dbReference type="Rhea" id="RHEA-COMP:12252"/>
        <dbReference type="ChEBI" id="CHEBI:15378"/>
        <dbReference type="ChEBI" id="CHEBI:30013"/>
        <dbReference type="ChEBI" id="CHEBI:57705"/>
        <dbReference type="ChEBI" id="CHEBI:58223"/>
        <dbReference type="ChEBI" id="CHEBI:90840"/>
        <dbReference type="EC" id="2.4.1.255"/>
    </reaction>
</comment>
<evidence type="ECO:0000256" key="8">
    <source>
        <dbReference type="ARBA" id="ARBA00042574"/>
    </source>
</evidence>
<gene>
    <name evidence="13" type="ORF">EGW08_021507</name>
</gene>
<dbReference type="PANTHER" id="PTHR20961">
    <property type="entry name" value="GLYCOSYLTRANSFERASE"/>
    <property type="match status" value="1"/>
</dbReference>
<dbReference type="InterPro" id="IPR049625">
    <property type="entry name" value="Glyco_transf_61_cat"/>
</dbReference>
<evidence type="ECO:0000256" key="5">
    <source>
        <dbReference type="ARBA" id="ARBA00022824"/>
    </source>
</evidence>
<evidence type="ECO:0000256" key="3">
    <source>
        <dbReference type="ARBA" id="ARBA00022679"/>
    </source>
</evidence>
<organism evidence="13 14">
    <name type="scientific">Elysia chlorotica</name>
    <name type="common">Eastern emerald elysia</name>
    <name type="synonym">Sea slug</name>
    <dbReference type="NCBI Taxonomy" id="188477"/>
    <lineage>
        <taxon>Eukaryota</taxon>
        <taxon>Metazoa</taxon>
        <taxon>Spiralia</taxon>
        <taxon>Lophotrochozoa</taxon>
        <taxon>Mollusca</taxon>
        <taxon>Gastropoda</taxon>
        <taxon>Heterobranchia</taxon>
        <taxon>Euthyneura</taxon>
        <taxon>Panpulmonata</taxon>
        <taxon>Sacoglossa</taxon>
        <taxon>Placobranchoidea</taxon>
        <taxon>Plakobranchidae</taxon>
        <taxon>Elysia</taxon>
    </lineage>
</organism>
<dbReference type="InterPro" id="IPR007657">
    <property type="entry name" value="Glycosyltransferase_61"/>
</dbReference>
<evidence type="ECO:0000313" key="13">
    <source>
        <dbReference type="EMBL" id="RUS70729.1"/>
    </source>
</evidence>
<evidence type="ECO:0000256" key="6">
    <source>
        <dbReference type="ARBA" id="ARBA00023180"/>
    </source>
</evidence>
<proteinExistence type="predicted"/>
<sequence>MSKRCVYFIILHTAFVSAYNWDQLNLPPSHLPFYFKNHPDVDKMCREDVECPFQEMTGQDKCWGYEPDCDKSQHYTNPNCSGDKRGWYVGKKEQEHKFWSTADFGMLLERKNELTMYCKPHSKEDSSLQCAKYLRYCKATNIYLDFSSKPITKGNERDRYREDILGPGLVGGHCELDKAGLRAQGEHKSPLQSWFAEMQHFSSLPFYPSKEENCDIVFNKPTYLMKLDAGVNMYHHFCDFVNLYASQHLNNSFTTDVNIIIWDTTSLPYGDFFSVTWKAFTDHRIIPLSDLDGKRVCIKDAVFPLLARMRYGLYYNMPLMPGCFGSGLVKAFSEHILHRLNVRQTGPSKEKIRVTLLSRNTQYRNILNQEELLKAMKSDEELEVSVAEYNRLMPFEEQLKHSHNSDIFIGIHGAGLTHLLFQPDWAVVIELYNCEDPGCYSDLARLRGLKYITWEKKDKLKQEDEGHHPTLGAHAKFTNYAFDISEFMRLVYKAADHVRNHPEFIQARKRKSEFKHENIVKQEL</sequence>
<keyword evidence="14" id="KW-1185">Reference proteome</keyword>
<dbReference type="PANTHER" id="PTHR20961:SF148">
    <property type="entry name" value="EGF DOMAIN-SPECIFIC O-LINKED N-ACETYLGLUCOSAMINE TRANSFERASE"/>
    <property type="match status" value="1"/>
</dbReference>
<keyword evidence="3" id="KW-0808">Transferase</keyword>
<dbReference type="Proteomes" id="UP000271974">
    <property type="component" value="Unassembled WGS sequence"/>
</dbReference>
<dbReference type="OrthoDB" id="529273at2759"/>
<feature type="chain" id="PRO_5019506569" description="EGF domain-specific O-linked N-acetylglucosamine transferase" evidence="11">
    <location>
        <begin position="19"/>
        <end position="524"/>
    </location>
</feature>
<name>A0A433SNF3_ELYCH</name>
<evidence type="ECO:0000256" key="7">
    <source>
        <dbReference type="ARBA" id="ARBA00040944"/>
    </source>
</evidence>
<protein>
    <recommendedName>
        <fullName evidence="7">EGF domain-specific O-linked N-acetylglucosamine transferase</fullName>
        <ecNumber evidence="1">2.4.1.255</ecNumber>
    </recommendedName>
    <alternativeName>
        <fullName evidence="8">Extracellular O-linked N-acetylglucosamine transferase</fullName>
    </alternativeName>
</protein>
<keyword evidence="6" id="KW-0325">Glycoprotein</keyword>
<evidence type="ECO:0000256" key="2">
    <source>
        <dbReference type="ARBA" id="ARBA00022676"/>
    </source>
</evidence>
<keyword evidence="2" id="KW-0328">Glycosyltransferase</keyword>
<evidence type="ECO:0000259" key="12">
    <source>
        <dbReference type="Pfam" id="PF04577"/>
    </source>
</evidence>
<dbReference type="Pfam" id="PF04577">
    <property type="entry name" value="Glyco_transf_61"/>
    <property type="match status" value="1"/>
</dbReference>
<comment type="catalytic activity">
    <reaction evidence="9">
        <text>L-seryl-[protein] + UDP-N-acetyl-alpha-D-glucosamine = 3-O-(N-acetyl-beta-D-glucosaminyl)-L-seryl-[protein] + UDP + H(+)</text>
        <dbReference type="Rhea" id="RHEA:48904"/>
        <dbReference type="Rhea" id="RHEA-COMP:9863"/>
        <dbReference type="Rhea" id="RHEA-COMP:12251"/>
        <dbReference type="ChEBI" id="CHEBI:15378"/>
        <dbReference type="ChEBI" id="CHEBI:29999"/>
        <dbReference type="ChEBI" id="CHEBI:57705"/>
        <dbReference type="ChEBI" id="CHEBI:58223"/>
        <dbReference type="ChEBI" id="CHEBI:90838"/>
        <dbReference type="EC" id="2.4.1.255"/>
    </reaction>
</comment>
<feature type="signal peptide" evidence="11">
    <location>
        <begin position="1"/>
        <end position="18"/>
    </location>
</feature>
<dbReference type="STRING" id="188477.A0A433SNF3"/>
<dbReference type="GO" id="GO:0097363">
    <property type="term" value="F:protein O-acetylglucosaminyltransferase activity"/>
    <property type="evidence" value="ECO:0007669"/>
    <property type="project" value="UniProtKB-EC"/>
</dbReference>
<evidence type="ECO:0000256" key="1">
    <source>
        <dbReference type="ARBA" id="ARBA00011970"/>
    </source>
</evidence>
<evidence type="ECO:0000256" key="4">
    <source>
        <dbReference type="ARBA" id="ARBA00022729"/>
    </source>
</evidence>
<evidence type="ECO:0000256" key="11">
    <source>
        <dbReference type="SAM" id="SignalP"/>
    </source>
</evidence>